<reference evidence="1" key="2">
    <citation type="submission" date="2021-04" db="EMBL/GenBank/DDBJ databases">
        <authorList>
            <person name="Gilroy R."/>
        </authorList>
    </citation>
    <scope>NUCLEOTIDE SEQUENCE</scope>
    <source>
        <strain evidence="1">ChiHecec2B26-446</strain>
    </source>
</reference>
<protein>
    <submittedName>
        <fullName evidence="1">Uncharacterized protein</fullName>
    </submittedName>
</protein>
<evidence type="ECO:0000313" key="2">
    <source>
        <dbReference type="Proteomes" id="UP000886752"/>
    </source>
</evidence>
<reference evidence="1" key="1">
    <citation type="journal article" date="2021" name="PeerJ">
        <title>Extensive microbial diversity within the chicken gut microbiome revealed by metagenomics and culture.</title>
        <authorList>
            <person name="Gilroy R."/>
            <person name="Ravi A."/>
            <person name="Getino M."/>
            <person name="Pursley I."/>
            <person name="Horton D.L."/>
            <person name="Alikhan N.F."/>
            <person name="Baker D."/>
            <person name="Gharbi K."/>
            <person name="Hall N."/>
            <person name="Watson M."/>
            <person name="Adriaenssens E.M."/>
            <person name="Foster-Nyarko E."/>
            <person name="Jarju S."/>
            <person name="Secka A."/>
            <person name="Antonio M."/>
            <person name="Oren A."/>
            <person name="Chaudhuri R.R."/>
            <person name="La Ragione R."/>
            <person name="Hildebrand F."/>
            <person name="Pallen M.J."/>
        </authorList>
    </citation>
    <scope>NUCLEOTIDE SEQUENCE</scope>
    <source>
        <strain evidence="1">ChiHecec2B26-446</strain>
    </source>
</reference>
<dbReference type="EMBL" id="DXHV01000082">
    <property type="protein sequence ID" value="HIW01449.1"/>
    <property type="molecule type" value="Genomic_DNA"/>
</dbReference>
<name>A0A9D1PXK6_9BACT</name>
<sequence length="104" mass="11966">MNHYPNYSDYSDYPNDPNAPHDSVNFGDFFYRGKENEFFKEVEKTLPPVFSREYASKVIGGLLSAKTMSNEDSLGKGPSKKVKVGNKIGYTREAFMEWLRTKVR</sequence>
<proteinExistence type="predicted"/>
<dbReference type="AlphaFoldDB" id="A0A9D1PXK6"/>
<organism evidence="1 2">
    <name type="scientific">Candidatus Desulfovibrio intestinipullorum</name>
    <dbReference type="NCBI Taxonomy" id="2838536"/>
    <lineage>
        <taxon>Bacteria</taxon>
        <taxon>Pseudomonadati</taxon>
        <taxon>Thermodesulfobacteriota</taxon>
        <taxon>Desulfovibrionia</taxon>
        <taxon>Desulfovibrionales</taxon>
        <taxon>Desulfovibrionaceae</taxon>
        <taxon>Desulfovibrio</taxon>
    </lineage>
</organism>
<evidence type="ECO:0000313" key="1">
    <source>
        <dbReference type="EMBL" id="HIW01449.1"/>
    </source>
</evidence>
<accession>A0A9D1PXK6</accession>
<comment type="caution">
    <text evidence="1">The sequence shown here is derived from an EMBL/GenBank/DDBJ whole genome shotgun (WGS) entry which is preliminary data.</text>
</comment>
<gene>
    <name evidence="1" type="ORF">H9894_09745</name>
</gene>
<dbReference type="Proteomes" id="UP000886752">
    <property type="component" value="Unassembled WGS sequence"/>
</dbReference>